<gene>
    <name evidence="11" type="ORF">F6J89_14370</name>
</gene>
<dbReference type="InterPro" id="IPR050728">
    <property type="entry name" value="Zinc_Metalloprotease_M4"/>
</dbReference>
<feature type="domain" description="Peptidase M4" evidence="9">
    <location>
        <begin position="64"/>
        <end position="152"/>
    </location>
</feature>
<evidence type="ECO:0000256" key="7">
    <source>
        <dbReference type="PIRSR" id="PIRSR623612-1"/>
    </source>
</evidence>
<dbReference type="Gene3D" id="3.10.170.10">
    <property type="match status" value="1"/>
</dbReference>
<dbReference type="Pfam" id="PF01447">
    <property type="entry name" value="Peptidase_M4"/>
    <property type="match status" value="1"/>
</dbReference>
<evidence type="ECO:0000256" key="2">
    <source>
        <dbReference type="ARBA" id="ARBA00022670"/>
    </source>
</evidence>
<dbReference type="InterPro" id="IPR023612">
    <property type="entry name" value="Peptidase_M4"/>
</dbReference>
<keyword evidence="4 8" id="KW-0378">Hydrolase</keyword>
<dbReference type="EMBL" id="JAAHFQ010000260">
    <property type="protein sequence ID" value="NER28780.1"/>
    <property type="molecule type" value="Genomic_DNA"/>
</dbReference>
<evidence type="ECO:0000259" key="9">
    <source>
        <dbReference type="Pfam" id="PF01447"/>
    </source>
</evidence>
<dbReference type="PANTHER" id="PTHR33794">
    <property type="entry name" value="BACILLOLYSIN"/>
    <property type="match status" value="1"/>
</dbReference>
<evidence type="ECO:0000313" key="11">
    <source>
        <dbReference type="EMBL" id="NER28780.1"/>
    </source>
</evidence>
<protein>
    <recommendedName>
        <fullName evidence="8">Neutral metalloproteinase</fullName>
        <ecNumber evidence="8">3.4.24.-</ecNumber>
    </recommendedName>
</protein>
<comment type="caution">
    <text evidence="11">The sequence shown here is derived from an EMBL/GenBank/DDBJ whole genome shotgun (WGS) entry which is preliminary data.</text>
</comment>
<dbReference type="EC" id="3.4.24.-" evidence="8"/>
<evidence type="ECO:0000256" key="6">
    <source>
        <dbReference type="ARBA" id="ARBA00023049"/>
    </source>
</evidence>
<comment type="cofactor">
    <cofactor evidence="8">
        <name>Zn(2+)</name>
        <dbReference type="ChEBI" id="CHEBI:29105"/>
    </cofactor>
</comment>
<keyword evidence="3" id="KW-0479">Metal-binding</keyword>
<keyword evidence="6 8" id="KW-0482">Metalloprotease</keyword>
<dbReference type="Gene3D" id="1.10.390.10">
    <property type="entry name" value="Neutral Protease Domain 2"/>
    <property type="match status" value="1"/>
</dbReference>
<dbReference type="GO" id="GO:0004222">
    <property type="term" value="F:metalloendopeptidase activity"/>
    <property type="evidence" value="ECO:0007669"/>
    <property type="project" value="UniProtKB-UniRule"/>
</dbReference>
<proteinExistence type="inferred from homology"/>
<dbReference type="GO" id="GO:0005576">
    <property type="term" value="C:extracellular region"/>
    <property type="evidence" value="ECO:0007669"/>
    <property type="project" value="UniProtKB-SubCell"/>
</dbReference>
<keyword evidence="8" id="KW-0964">Secreted</keyword>
<dbReference type="GO" id="GO:0046872">
    <property type="term" value="F:metal ion binding"/>
    <property type="evidence" value="ECO:0007669"/>
    <property type="project" value="UniProtKB-UniRule"/>
</dbReference>
<dbReference type="SUPFAM" id="SSF55486">
    <property type="entry name" value="Metalloproteases ('zincins'), catalytic domain"/>
    <property type="match status" value="1"/>
</dbReference>
<name>A0A6B3NB17_9CYAN</name>
<evidence type="ECO:0000256" key="1">
    <source>
        <dbReference type="ARBA" id="ARBA00009388"/>
    </source>
</evidence>
<dbReference type="Pfam" id="PF02868">
    <property type="entry name" value="Peptidase_M4_C"/>
    <property type="match status" value="1"/>
</dbReference>
<evidence type="ECO:0000256" key="5">
    <source>
        <dbReference type="ARBA" id="ARBA00022833"/>
    </source>
</evidence>
<comment type="function">
    <text evidence="8">Extracellular zinc metalloprotease.</text>
</comment>
<dbReference type="GO" id="GO:0006508">
    <property type="term" value="P:proteolysis"/>
    <property type="evidence" value="ECO:0007669"/>
    <property type="project" value="UniProtKB-KW"/>
</dbReference>
<dbReference type="PANTHER" id="PTHR33794:SF1">
    <property type="entry name" value="BACILLOLYSIN"/>
    <property type="match status" value="1"/>
</dbReference>
<dbReference type="PRINTS" id="PR00730">
    <property type="entry name" value="THERMOLYSIN"/>
</dbReference>
<evidence type="ECO:0000256" key="8">
    <source>
        <dbReference type="RuleBase" id="RU366073"/>
    </source>
</evidence>
<reference evidence="11" key="1">
    <citation type="submission" date="2019-11" db="EMBL/GenBank/DDBJ databases">
        <title>Genomic insights into an expanded diversity of filamentous marine cyanobacteria reveals the extraordinary biosynthetic potential of Moorea and Okeania.</title>
        <authorList>
            <person name="Ferreira Leao T."/>
            <person name="Wang M."/>
            <person name="Moss N."/>
            <person name="Da Silva R."/>
            <person name="Sanders J."/>
            <person name="Nurk S."/>
            <person name="Gurevich A."/>
            <person name="Humphrey G."/>
            <person name="Reher R."/>
            <person name="Zhu Q."/>
            <person name="Belda-Ferre P."/>
            <person name="Glukhov E."/>
            <person name="Rex R."/>
            <person name="Dorrestein P.C."/>
            <person name="Knight R."/>
            <person name="Pevzner P."/>
            <person name="Gerwick W.H."/>
            <person name="Gerwick L."/>
        </authorList>
    </citation>
    <scope>NUCLEOTIDE SEQUENCE</scope>
    <source>
        <strain evidence="11">SIO1C4</strain>
    </source>
</reference>
<feature type="active site" evidence="7">
    <location>
        <position position="147"/>
    </location>
</feature>
<accession>A0A6B3NB17</accession>
<dbReference type="AlphaFoldDB" id="A0A6B3NB17"/>
<comment type="subcellular location">
    <subcellularLocation>
        <location evidence="8">Secreted</location>
    </subcellularLocation>
</comment>
<dbReference type="InterPro" id="IPR013856">
    <property type="entry name" value="Peptidase_M4_domain"/>
</dbReference>
<comment type="similarity">
    <text evidence="1 8">Belongs to the peptidase M4 family.</text>
</comment>
<sequence length="321" mass="36525">MQAGNYLNCIGITNNFSCQSNSEIPSGLENNGLNVRTYNFECRSYIDEIDSLPGELRVNGLCYQPCVMAHRNVIAVAEFIRDILMHDPPNGTQARYISSINCVQESGETEWENSCWLDDYEQAVFGQHWVKEQLHSWATYQDIVAHEFFHGLNYQIAKFTYLGESGALDESYADIFAILVTNRYQPDINQWNWKFGQGLLEGVDCIRDVENPSNCRQPDNMEHYDDDGGVHHNNGIHNRAAYNLITSDDGQGNFLFNANSAAQLFYLALRKLGPTSRFIDSRRAVVQAAKTLSITRWRNDSTKIEKLRAIEKAFDQVGIVE</sequence>
<organism evidence="11">
    <name type="scientific">Symploca sp. SIO1C4</name>
    <dbReference type="NCBI Taxonomy" id="2607765"/>
    <lineage>
        <taxon>Bacteria</taxon>
        <taxon>Bacillati</taxon>
        <taxon>Cyanobacteriota</taxon>
        <taxon>Cyanophyceae</taxon>
        <taxon>Coleofasciculales</taxon>
        <taxon>Coleofasciculaceae</taxon>
        <taxon>Symploca</taxon>
    </lineage>
</organism>
<feature type="domain" description="Peptidase M4 C-terminal" evidence="10">
    <location>
        <begin position="157"/>
        <end position="319"/>
    </location>
</feature>
<dbReference type="InterPro" id="IPR027268">
    <property type="entry name" value="Peptidase_M4/M1_CTD_sf"/>
</dbReference>
<evidence type="ECO:0000256" key="4">
    <source>
        <dbReference type="ARBA" id="ARBA00022801"/>
    </source>
</evidence>
<keyword evidence="2 8" id="KW-0645">Protease</keyword>
<evidence type="ECO:0000259" key="10">
    <source>
        <dbReference type="Pfam" id="PF02868"/>
    </source>
</evidence>
<evidence type="ECO:0000256" key="3">
    <source>
        <dbReference type="ARBA" id="ARBA00022723"/>
    </source>
</evidence>
<dbReference type="InterPro" id="IPR001570">
    <property type="entry name" value="Peptidase_M4_C_domain"/>
</dbReference>
<keyword evidence="5 8" id="KW-0862">Zinc</keyword>
<feature type="active site" description="Proton donor" evidence="7">
    <location>
        <position position="231"/>
    </location>
</feature>